<gene>
    <name evidence="2" type="ORF">L1049_019028</name>
</gene>
<dbReference type="Proteomes" id="UP001415857">
    <property type="component" value="Unassembled WGS sequence"/>
</dbReference>
<evidence type="ECO:0000256" key="1">
    <source>
        <dbReference type="SAM" id="Phobius"/>
    </source>
</evidence>
<evidence type="ECO:0000313" key="3">
    <source>
        <dbReference type="Proteomes" id="UP001415857"/>
    </source>
</evidence>
<keyword evidence="3" id="KW-1185">Reference proteome</keyword>
<proteinExistence type="predicted"/>
<feature type="transmembrane region" description="Helical" evidence="1">
    <location>
        <begin position="47"/>
        <end position="69"/>
    </location>
</feature>
<keyword evidence="1" id="KW-0812">Transmembrane</keyword>
<protein>
    <submittedName>
        <fullName evidence="2">Uncharacterized protein</fullName>
    </submittedName>
</protein>
<name>A0AAP0RAV3_LIQFO</name>
<dbReference type="AlphaFoldDB" id="A0AAP0RAV3"/>
<keyword evidence="1" id="KW-0472">Membrane</keyword>
<accession>A0AAP0RAV3</accession>
<dbReference type="EMBL" id="JBBPBK010000012">
    <property type="protein sequence ID" value="KAK9274214.1"/>
    <property type="molecule type" value="Genomic_DNA"/>
</dbReference>
<comment type="caution">
    <text evidence="2">The sequence shown here is derived from an EMBL/GenBank/DDBJ whole genome shotgun (WGS) entry which is preliminary data.</text>
</comment>
<organism evidence="2 3">
    <name type="scientific">Liquidambar formosana</name>
    <name type="common">Formosan gum</name>
    <dbReference type="NCBI Taxonomy" id="63359"/>
    <lineage>
        <taxon>Eukaryota</taxon>
        <taxon>Viridiplantae</taxon>
        <taxon>Streptophyta</taxon>
        <taxon>Embryophyta</taxon>
        <taxon>Tracheophyta</taxon>
        <taxon>Spermatophyta</taxon>
        <taxon>Magnoliopsida</taxon>
        <taxon>eudicotyledons</taxon>
        <taxon>Gunneridae</taxon>
        <taxon>Pentapetalae</taxon>
        <taxon>Saxifragales</taxon>
        <taxon>Altingiaceae</taxon>
        <taxon>Liquidambar</taxon>
    </lineage>
</organism>
<reference evidence="2 3" key="1">
    <citation type="journal article" date="2024" name="Plant J.">
        <title>Genome sequences and population genomics reveal climatic adaptation and genomic divergence between two closely related sweetgum species.</title>
        <authorList>
            <person name="Xu W.Q."/>
            <person name="Ren C.Q."/>
            <person name="Zhang X.Y."/>
            <person name="Comes H.P."/>
            <person name="Liu X.H."/>
            <person name="Li Y.G."/>
            <person name="Kettle C.J."/>
            <person name="Jalonen R."/>
            <person name="Gaisberger H."/>
            <person name="Ma Y.Z."/>
            <person name="Qiu Y.X."/>
        </authorList>
    </citation>
    <scope>NUCLEOTIDE SEQUENCE [LARGE SCALE GENOMIC DNA]</scope>
    <source>
        <strain evidence="2">Hangzhou</strain>
    </source>
</reference>
<evidence type="ECO:0000313" key="2">
    <source>
        <dbReference type="EMBL" id="KAK9274214.1"/>
    </source>
</evidence>
<sequence length="107" mass="12739">MFLSFFHVFFGRRTVVLAFIINEGYELHSKWFHQRVSLFYEFSEFSYSTWTCLYDFLILWLQTFGILLVQACSIREATKLYWSGVVFACKQPPKSPVVQVCSHSRLY</sequence>
<keyword evidence="1" id="KW-1133">Transmembrane helix</keyword>